<keyword evidence="2" id="KW-1185">Reference proteome</keyword>
<dbReference type="Proteomes" id="UP000053097">
    <property type="component" value="Unassembled WGS sequence"/>
</dbReference>
<organism evidence="1 2">
    <name type="scientific">Ooceraea biroi</name>
    <name type="common">Clonal raider ant</name>
    <name type="synonym">Cerapachys biroi</name>
    <dbReference type="NCBI Taxonomy" id="2015173"/>
    <lineage>
        <taxon>Eukaryota</taxon>
        <taxon>Metazoa</taxon>
        <taxon>Ecdysozoa</taxon>
        <taxon>Arthropoda</taxon>
        <taxon>Hexapoda</taxon>
        <taxon>Insecta</taxon>
        <taxon>Pterygota</taxon>
        <taxon>Neoptera</taxon>
        <taxon>Endopterygota</taxon>
        <taxon>Hymenoptera</taxon>
        <taxon>Apocrita</taxon>
        <taxon>Aculeata</taxon>
        <taxon>Formicoidea</taxon>
        <taxon>Formicidae</taxon>
        <taxon>Dorylinae</taxon>
        <taxon>Ooceraea</taxon>
    </lineage>
</organism>
<reference evidence="1 2" key="1">
    <citation type="journal article" date="2014" name="Curr. Biol.">
        <title>The genome of the clonal raider ant Cerapachys biroi.</title>
        <authorList>
            <person name="Oxley P.R."/>
            <person name="Ji L."/>
            <person name="Fetter-Pruneda I."/>
            <person name="McKenzie S.K."/>
            <person name="Li C."/>
            <person name="Hu H."/>
            <person name="Zhang G."/>
            <person name="Kronauer D.J."/>
        </authorList>
    </citation>
    <scope>NUCLEOTIDE SEQUENCE [LARGE SCALE GENOMIC DNA]</scope>
</reference>
<accession>A0A026WLD0</accession>
<name>A0A026WLD0_OOCBI</name>
<dbReference type="AlphaFoldDB" id="A0A026WLD0"/>
<proteinExistence type="predicted"/>
<evidence type="ECO:0000313" key="1">
    <source>
        <dbReference type="EMBL" id="EZA56845.1"/>
    </source>
</evidence>
<sequence length="71" mass="7943">MYITHLKVCLQFNVDPHALPIFPLAVRVGSDSRALPPSDQKTFIQIDVKPVDTVGSGSTRWSLLLTRCHVR</sequence>
<protein>
    <submittedName>
        <fullName evidence="1">Uncharacterized protein</fullName>
    </submittedName>
</protein>
<dbReference type="EMBL" id="KK107154">
    <property type="protein sequence ID" value="EZA56845.1"/>
    <property type="molecule type" value="Genomic_DNA"/>
</dbReference>
<gene>
    <name evidence="1" type="ORF">X777_02696</name>
</gene>
<evidence type="ECO:0000313" key="2">
    <source>
        <dbReference type="Proteomes" id="UP000053097"/>
    </source>
</evidence>